<keyword evidence="2" id="KW-0812">Transmembrane</keyword>
<comment type="caution">
    <text evidence="4">The sequence shown here is derived from an EMBL/GenBank/DDBJ whole genome shotgun (WGS) entry which is preliminary data.</text>
</comment>
<protein>
    <submittedName>
        <fullName evidence="4">Uncharacterized protein</fullName>
    </submittedName>
</protein>
<evidence type="ECO:0000256" key="3">
    <source>
        <dbReference type="SAM" id="SignalP"/>
    </source>
</evidence>
<dbReference type="Proteomes" id="UP000217199">
    <property type="component" value="Unassembled WGS sequence"/>
</dbReference>
<dbReference type="OrthoDB" id="10616167at2759"/>
<feature type="transmembrane region" description="Helical" evidence="2">
    <location>
        <begin position="226"/>
        <end position="244"/>
    </location>
</feature>
<sequence length="245" mass="23858">MRSTLGTQAIAVLMFSTFGAIVKAETVTLFPSPFDPANNLHGETGGVGSVGTTYILEGETAGIPFTATLVEGASLIAETVNIPTLSIELAIGCIVEPSGGDAICQSVIGSGTAKVTDFQTVEFQPFPVAIGTDQPITSTASASGSVSLSLSFSTIISGSSTTPSGSVATSAASSSSNISTLGPTVTTPASGSGSATSTATVVVPSNTVGGAGSSGAIRSAGGGYSVVYGLVVGVMLPLLLGTVIV</sequence>
<reference evidence="4 5" key="1">
    <citation type="journal article" date="2017" name="Mol. Ecol.">
        <title>Comparative and population genomic landscape of Phellinus noxius: A hypervariable fungus causing root rot in trees.</title>
        <authorList>
            <person name="Chung C.L."/>
            <person name="Lee T.J."/>
            <person name="Akiba M."/>
            <person name="Lee H.H."/>
            <person name="Kuo T.H."/>
            <person name="Liu D."/>
            <person name="Ke H.M."/>
            <person name="Yokoi T."/>
            <person name="Roa M.B."/>
            <person name="Lu M.J."/>
            <person name="Chang Y.Y."/>
            <person name="Ann P.J."/>
            <person name="Tsai J.N."/>
            <person name="Chen C.Y."/>
            <person name="Tzean S.S."/>
            <person name="Ota Y."/>
            <person name="Hattori T."/>
            <person name="Sahashi N."/>
            <person name="Liou R.F."/>
            <person name="Kikuchi T."/>
            <person name="Tsai I.J."/>
        </authorList>
    </citation>
    <scope>NUCLEOTIDE SEQUENCE [LARGE SCALE GENOMIC DNA]</scope>
    <source>
        <strain evidence="4 5">FFPRI411160</strain>
    </source>
</reference>
<dbReference type="EMBL" id="NBII01000008">
    <property type="protein sequence ID" value="PAV16661.1"/>
    <property type="molecule type" value="Genomic_DNA"/>
</dbReference>
<keyword evidence="3" id="KW-0732">Signal</keyword>
<feature type="region of interest" description="Disordered" evidence="1">
    <location>
        <begin position="160"/>
        <end position="197"/>
    </location>
</feature>
<keyword evidence="2" id="KW-0472">Membrane</keyword>
<feature type="signal peptide" evidence="3">
    <location>
        <begin position="1"/>
        <end position="24"/>
    </location>
</feature>
<keyword evidence="5" id="KW-1185">Reference proteome</keyword>
<feature type="chain" id="PRO_5013635473" evidence="3">
    <location>
        <begin position="25"/>
        <end position="245"/>
    </location>
</feature>
<evidence type="ECO:0000313" key="5">
    <source>
        <dbReference type="Proteomes" id="UP000217199"/>
    </source>
</evidence>
<accession>A0A286UAQ1</accession>
<evidence type="ECO:0000313" key="4">
    <source>
        <dbReference type="EMBL" id="PAV16661.1"/>
    </source>
</evidence>
<gene>
    <name evidence="4" type="ORF">PNOK_0828100</name>
</gene>
<organism evidence="4 5">
    <name type="scientific">Pyrrhoderma noxium</name>
    <dbReference type="NCBI Taxonomy" id="2282107"/>
    <lineage>
        <taxon>Eukaryota</taxon>
        <taxon>Fungi</taxon>
        <taxon>Dikarya</taxon>
        <taxon>Basidiomycota</taxon>
        <taxon>Agaricomycotina</taxon>
        <taxon>Agaricomycetes</taxon>
        <taxon>Hymenochaetales</taxon>
        <taxon>Hymenochaetaceae</taxon>
        <taxon>Pyrrhoderma</taxon>
    </lineage>
</organism>
<evidence type="ECO:0000256" key="2">
    <source>
        <dbReference type="SAM" id="Phobius"/>
    </source>
</evidence>
<dbReference type="AlphaFoldDB" id="A0A286UAQ1"/>
<proteinExistence type="predicted"/>
<evidence type="ECO:0000256" key="1">
    <source>
        <dbReference type="SAM" id="MobiDB-lite"/>
    </source>
</evidence>
<dbReference type="InParanoid" id="A0A286UAQ1"/>
<keyword evidence="2" id="KW-1133">Transmembrane helix</keyword>
<name>A0A286UAQ1_9AGAM</name>